<dbReference type="AlphaFoldDB" id="A0AAE0AQQ9"/>
<accession>A0AAE0AQQ9</accession>
<feature type="compositionally biased region" description="Low complexity" evidence="1">
    <location>
        <begin position="29"/>
        <end position="48"/>
    </location>
</feature>
<protein>
    <submittedName>
        <fullName evidence="2">Uncharacterized protein</fullName>
    </submittedName>
</protein>
<dbReference type="Proteomes" id="UP001281410">
    <property type="component" value="Unassembled WGS sequence"/>
</dbReference>
<keyword evidence="3" id="KW-1185">Reference proteome</keyword>
<sequence>MVFNIHLKYSNGYLEIRRRWRSSVFASLASQSSKSSNNNVGTGSNSWTSRRHRVRPVLWTEKDSCRHHPLQERPQPHQDQRLPHRACRARDPPFQGL</sequence>
<evidence type="ECO:0000313" key="3">
    <source>
        <dbReference type="Proteomes" id="UP001281410"/>
    </source>
</evidence>
<proteinExistence type="predicted"/>
<name>A0AAE0AQQ9_9ROSI</name>
<gene>
    <name evidence="2" type="ORF">Dsin_009313</name>
</gene>
<evidence type="ECO:0000256" key="1">
    <source>
        <dbReference type="SAM" id="MobiDB-lite"/>
    </source>
</evidence>
<comment type="caution">
    <text evidence="2">The sequence shown here is derived from an EMBL/GenBank/DDBJ whole genome shotgun (WGS) entry which is preliminary data.</text>
</comment>
<organism evidence="2 3">
    <name type="scientific">Dipteronia sinensis</name>
    <dbReference type="NCBI Taxonomy" id="43782"/>
    <lineage>
        <taxon>Eukaryota</taxon>
        <taxon>Viridiplantae</taxon>
        <taxon>Streptophyta</taxon>
        <taxon>Embryophyta</taxon>
        <taxon>Tracheophyta</taxon>
        <taxon>Spermatophyta</taxon>
        <taxon>Magnoliopsida</taxon>
        <taxon>eudicotyledons</taxon>
        <taxon>Gunneridae</taxon>
        <taxon>Pentapetalae</taxon>
        <taxon>rosids</taxon>
        <taxon>malvids</taxon>
        <taxon>Sapindales</taxon>
        <taxon>Sapindaceae</taxon>
        <taxon>Hippocastanoideae</taxon>
        <taxon>Acereae</taxon>
        <taxon>Dipteronia</taxon>
    </lineage>
</organism>
<feature type="region of interest" description="Disordered" evidence="1">
    <location>
        <begin position="29"/>
        <end position="97"/>
    </location>
</feature>
<feature type="compositionally biased region" description="Basic and acidic residues" evidence="1">
    <location>
        <begin position="60"/>
        <end position="82"/>
    </location>
</feature>
<dbReference type="EMBL" id="JANJYJ010000003">
    <property type="protein sequence ID" value="KAK3222288.1"/>
    <property type="molecule type" value="Genomic_DNA"/>
</dbReference>
<evidence type="ECO:0000313" key="2">
    <source>
        <dbReference type="EMBL" id="KAK3222288.1"/>
    </source>
</evidence>
<reference evidence="2" key="1">
    <citation type="journal article" date="2023" name="Plant J.">
        <title>Genome sequences and population genomics provide insights into the demographic history, inbreeding, and mutation load of two 'living fossil' tree species of Dipteronia.</title>
        <authorList>
            <person name="Feng Y."/>
            <person name="Comes H.P."/>
            <person name="Chen J."/>
            <person name="Zhu S."/>
            <person name="Lu R."/>
            <person name="Zhang X."/>
            <person name="Li P."/>
            <person name="Qiu J."/>
            <person name="Olsen K.M."/>
            <person name="Qiu Y."/>
        </authorList>
    </citation>
    <scope>NUCLEOTIDE SEQUENCE</scope>
    <source>
        <strain evidence="2">NBL</strain>
    </source>
</reference>